<dbReference type="PROSITE" id="PS50234">
    <property type="entry name" value="VWFA"/>
    <property type="match status" value="1"/>
</dbReference>
<evidence type="ECO:0000256" key="4">
    <source>
        <dbReference type="ARBA" id="ARBA00012551"/>
    </source>
</evidence>
<protein>
    <recommendedName>
        <fullName evidence="4">DNA helicase</fullName>
        <ecNumber evidence="4">3.6.4.12</ecNumber>
    </recommendedName>
</protein>
<keyword evidence="5" id="KW-0158">Chromosome</keyword>
<evidence type="ECO:0000256" key="9">
    <source>
        <dbReference type="ARBA" id="ARBA00022806"/>
    </source>
</evidence>
<dbReference type="Gene3D" id="3.40.50.410">
    <property type="entry name" value="von Willebrand factor, type A domain"/>
    <property type="match status" value="1"/>
</dbReference>
<evidence type="ECO:0000256" key="16">
    <source>
        <dbReference type="SAM" id="MobiDB-lite"/>
    </source>
</evidence>
<dbReference type="SMART" id="SM00559">
    <property type="entry name" value="Ku78"/>
    <property type="match status" value="1"/>
</dbReference>
<dbReference type="OrthoDB" id="3249161at2759"/>
<evidence type="ECO:0000256" key="1">
    <source>
        <dbReference type="ARBA" id="ARBA00004123"/>
    </source>
</evidence>
<feature type="region of interest" description="Disordered" evidence="16">
    <location>
        <begin position="574"/>
        <end position="598"/>
    </location>
</feature>
<dbReference type="GeneID" id="28723540"/>
<dbReference type="GO" id="GO:0005524">
    <property type="term" value="F:ATP binding"/>
    <property type="evidence" value="ECO:0007669"/>
    <property type="project" value="UniProtKB-KW"/>
</dbReference>
<sequence length="598" mass="68515">MSAEKPDFLKSILDSAPLHPDDKRHLTFNAHEGIAFCIELSSSMYDPCKELDGKPQLLEILESLFELMEQLVAVMPDTGVGCYFFHCAHSESKQGIYELFPLRDINVKNMKKLYKMLESLRLGYSSLEKELPFDDTLPSTLDAVFSQVRDQFLLDLPGQRMYTNKKLFLFTDNDKPTDSKDLESRTRLRKVVDDLNDYYINFTTFFIGSEHPFDESFYADILKLGSTTIPDYTGPSTLPISASYIRSKVLRKKEVKRLRYSCMLTLNEEAGFHVAVKGYALVSNERPGARYRYVYQFEHVQKEAFSRRSYLDPLTAQELKPDDLKRAYQIGDDYLEFSEKDQRLMASSYSPTELPFLNLLGFCLAAEAVHLYDNIQHVTFVTPNDSVYEGSSAALSALYRSLLKKQLVGIIWGKLRTTSMPALFAFVPVQPREGNKQTTRFSEGFYLIRLPFQEELRKFPTPVQTSSSTLLHSQDYPVFRKISMRIIDHLVLSSSYVPAQFKNPAIAAHFRVLAEHLFEEASEDSVKDGHKRNLEKIQELDNTVTRLQALRNRVMADAESALARYLKHWNAFYNRQGKQPGGSSSGSSSARYTKRKKP</sequence>
<dbReference type="InterPro" id="IPR036465">
    <property type="entry name" value="vWFA_dom_sf"/>
</dbReference>
<evidence type="ECO:0000256" key="5">
    <source>
        <dbReference type="ARBA" id="ARBA00022454"/>
    </source>
</evidence>
<dbReference type="SUPFAM" id="SSF100939">
    <property type="entry name" value="SPOC domain-like"/>
    <property type="match status" value="1"/>
</dbReference>
<evidence type="ECO:0000256" key="2">
    <source>
        <dbReference type="ARBA" id="ARBA00004574"/>
    </source>
</evidence>
<dbReference type="GO" id="GO:0016787">
    <property type="term" value="F:hydrolase activity"/>
    <property type="evidence" value="ECO:0007669"/>
    <property type="project" value="UniProtKB-KW"/>
</dbReference>
<comment type="similarity">
    <text evidence="3">Belongs to the ku70 family.</text>
</comment>
<dbReference type="InterPro" id="IPR006164">
    <property type="entry name" value="DNA_bd_Ku70/Ku80"/>
</dbReference>
<keyword evidence="13" id="KW-0233">DNA recombination</keyword>
<keyword evidence="6" id="KW-0547">Nucleotide-binding</keyword>
<keyword evidence="15" id="KW-0539">Nucleus</keyword>
<dbReference type="InterPro" id="IPR002035">
    <property type="entry name" value="VWF_A"/>
</dbReference>
<name>A0A0X8HRV6_9SACH</name>
<evidence type="ECO:0000256" key="10">
    <source>
        <dbReference type="ARBA" id="ARBA00022840"/>
    </source>
</evidence>
<keyword evidence="9" id="KW-0347">Helicase</keyword>
<dbReference type="PANTHER" id="PTHR12604:SF2">
    <property type="entry name" value="X-RAY REPAIR CROSS-COMPLEMENTING PROTEIN 6"/>
    <property type="match status" value="1"/>
</dbReference>
<dbReference type="Proteomes" id="UP000243052">
    <property type="component" value="Chromosome iv"/>
</dbReference>
<reference evidence="18 19" key="1">
    <citation type="submission" date="2016-01" db="EMBL/GenBank/DDBJ databases">
        <title>Genome sequence of the yeast Holleya sinecauda.</title>
        <authorList>
            <person name="Dietrich F.S."/>
        </authorList>
    </citation>
    <scope>NUCLEOTIDE SEQUENCE [LARGE SCALE GENOMIC DNA]</scope>
    <source>
        <strain evidence="18 19">ATCC 58844</strain>
    </source>
</reference>
<evidence type="ECO:0000313" key="18">
    <source>
        <dbReference type="EMBL" id="AMD20300.1"/>
    </source>
</evidence>
<dbReference type="GO" id="GO:0003678">
    <property type="term" value="F:DNA helicase activity"/>
    <property type="evidence" value="ECO:0007669"/>
    <property type="project" value="UniProtKB-EC"/>
</dbReference>
<dbReference type="InterPro" id="IPR005161">
    <property type="entry name" value="Ku_N"/>
</dbReference>
<evidence type="ECO:0000256" key="3">
    <source>
        <dbReference type="ARBA" id="ARBA00005240"/>
    </source>
</evidence>
<evidence type="ECO:0000256" key="8">
    <source>
        <dbReference type="ARBA" id="ARBA00022801"/>
    </source>
</evidence>
<keyword evidence="12" id="KW-0238">DNA-binding</keyword>
<dbReference type="GO" id="GO:0000723">
    <property type="term" value="P:telomere maintenance"/>
    <property type="evidence" value="ECO:0007669"/>
    <property type="project" value="InterPro"/>
</dbReference>
<dbReference type="CDD" id="cd00788">
    <property type="entry name" value="KU70"/>
    <property type="match status" value="1"/>
</dbReference>
<evidence type="ECO:0000256" key="12">
    <source>
        <dbReference type="ARBA" id="ARBA00023125"/>
    </source>
</evidence>
<gene>
    <name evidence="18" type="ORF">AW171_hschr42186</name>
</gene>
<dbReference type="SUPFAM" id="SSF53300">
    <property type="entry name" value="vWA-like"/>
    <property type="match status" value="1"/>
</dbReference>
<dbReference type="GO" id="GO:0003684">
    <property type="term" value="F:damaged DNA binding"/>
    <property type="evidence" value="ECO:0007669"/>
    <property type="project" value="InterPro"/>
</dbReference>
<proteinExistence type="inferred from homology"/>
<keyword evidence="7" id="KW-0227">DNA damage</keyword>
<organism evidence="18 19">
    <name type="scientific">Eremothecium sinecaudum</name>
    <dbReference type="NCBI Taxonomy" id="45286"/>
    <lineage>
        <taxon>Eukaryota</taxon>
        <taxon>Fungi</taxon>
        <taxon>Dikarya</taxon>
        <taxon>Ascomycota</taxon>
        <taxon>Saccharomycotina</taxon>
        <taxon>Saccharomycetes</taxon>
        <taxon>Saccharomycetales</taxon>
        <taxon>Saccharomycetaceae</taxon>
        <taxon>Eremothecium</taxon>
    </lineage>
</organism>
<dbReference type="GO" id="GO:0042162">
    <property type="term" value="F:telomeric DNA binding"/>
    <property type="evidence" value="ECO:0007669"/>
    <property type="project" value="InterPro"/>
</dbReference>
<dbReference type="EC" id="3.6.4.12" evidence="4"/>
<comment type="subcellular location">
    <subcellularLocation>
        <location evidence="2">Chromosome</location>
        <location evidence="2">Telomere</location>
    </subcellularLocation>
    <subcellularLocation>
        <location evidence="1">Nucleus</location>
    </subcellularLocation>
</comment>
<evidence type="ECO:0000259" key="17">
    <source>
        <dbReference type="PROSITE" id="PS50234"/>
    </source>
</evidence>
<dbReference type="PANTHER" id="PTHR12604">
    <property type="entry name" value="KU AUTOANTIGEN DNA HELICASE"/>
    <property type="match status" value="1"/>
</dbReference>
<dbReference type="PIRSF" id="PIRSF003033">
    <property type="entry name" value="Ku70"/>
    <property type="match status" value="1"/>
</dbReference>
<dbReference type="GO" id="GO:0043564">
    <property type="term" value="C:Ku70:Ku80 complex"/>
    <property type="evidence" value="ECO:0007669"/>
    <property type="project" value="InterPro"/>
</dbReference>
<evidence type="ECO:0000256" key="6">
    <source>
        <dbReference type="ARBA" id="ARBA00022741"/>
    </source>
</evidence>
<dbReference type="STRING" id="45286.A0A0X8HRV6"/>
<dbReference type="Gene3D" id="2.40.290.10">
    <property type="match status" value="1"/>
</dbReference>
<dbReference type="GO" id="GO:0006310">
    <property type="term" value="P:DNA recombination"/>
    <property type="evidence" value="ECO:0007669"/>
    <property type="project" value="UniProtKB-KW"/>
</dbReference>
<keyword evidence="14" id="KW-0234">DNA repair</keyword>
<evidence type="ECO:0000313" key="19">
    <source>
        <dbReference type="Proteomes" id="UP000243052"/>
    </source>
</evidence>
<evidence type="ECO:0000256" key="13">
    <source>
        <dbReference type="ARBA" id="ARBA00023172"/>
    </source>
</evidence>
<dbReference type="InterPro" id="IPR016194">
    <property type="entry name" value="SPOC-like_C_dom_sf"/>
</dbReference>
<dbReference type="RefSeq" id="XP_017987296.1">
    <property type="nucleotide sequence ID" value="XM_018132126.1"/>
</dbReference>
<dbReference type="GO" id="GO:0006303">
    <property type="term" value="P:double-strand break repair via nonhomologous end joining"/>
    <property type="evidence" value="ECO:0007669"/>
    <property type="project" value="InterPro"/>
</dbReference>
<keyword evidence="8" id="KW-0378">Hydrolase</keyword>
<evidence type="ECO:0000256" key="14">
    <source>
        <dbReference type="ARBA" id="ARBA00023204"/>
    </source>
</evidence>
<dbReference type="Pfam" id="PF03731">
    <property type="entry name" value="Ku_N"/>
    <property type="match status" value="1"/>
</dbReference>
<keyword evidence="11" id="KW-0779">Telomere</keyword>
<dbReference type="InterPro" id="IPR047087">
    <property type="entry name" value="KU70_core_dom"/>
</dbReference>
<dbReference type="InterPro" id="IPR006165">
    <property type="entry name" value="Ku70"/>
</dbReference>
<dbReference type="GO" id="GO:0000781">
    <property type="term" value="C:chromosome, telomeric region"/>
    <property type="evidence" value="ECO:0007669"/>
    <property type="project" value="UniProtKB-SubCell"/>
</dbReference>
<feature type="domain" description="VWFA" evidence="17">
    <location>
        <begin position="33"/>
        <end position="226"/>
    </location>
</feature>
<dbReference type="Gene3D" id="1.10.1600.10">
    <property type="match status" value="1"/>
</dbReference>
<keyword evidence="10" id="KW-0067">ATP-binding</keyword>
<evidence type="ECO:0000256" key="7">
    <source>
        <dbReference type="ARBA" id="ARBA00022763"/>
    </source>
</evidence>
<accession>A0A0X8HRV6</accession>
<dbReference type="EMBL" id="CP014244">
    <property type="protein sequence ID" value="AMD20300.1"/>
    <property type="molecule type" value="Genomic_DNA"/>
</dbReference>
<evidence type="ECO:0000256" key="11">
    <source>
        <dbReference type="ARBA" id="ARBA00022895"/>
    </source>
</evidence>
<keyword evidence="19" id="KW-1185">Reference proteome</keyword>
<dbReference type="GO" id="GO:0003690">
    <property type="term" value="F:double-stranded DNA binding"/>
    <property type="evidence" value="ECO:0007669"/>
    <property type="project" value="TreeGrafter"/>
</dbReference>
<dbReference type="AlphaFoldDB" id="A0A0X8HRV6"/>
<dbReference type="Pfam" id="PF02735">
    <property type="entry name" value="Ku"/>
    <property type="match status" value="1"/>
</dbReference>
<evidence type="ECO:0000256" key="15">
    <source>
        <dbReference type="ARBA" id="ARBA00023242"/>
    </source>
</evidence>